<evidence type="ECO:0000313" key="4">
    <source>
        <dbReference type="Proteomes" id="UP000325672"/>
    </source>
</evidence>
<organism evidence="3 4">
    <name type="scientific">Aspergillus pseudotamarii</name>
    <dbReference type="NCBI Taxonomy" id="132259"/>
    <lineage>
        <taxon>Eukaryota</taxon>
        <taxon>Fungi</taxon>
        <taxon>Dikarya</taxon>
        <taxon>Ascomycota</taxon>
        <taxon>Pezizomycotina</taxon>
        <taxon>Eurotiomycetes</taxon>
        <taxon>Eurotiomycetidae</taxon>
        <taxon>Eurotiales</taxon>
        <taxon>Aspergillaceae</taxon>
        <taxon>Aspergillus</taxon>
        <taxon>Aspergillus subgen. Circumdati</taxon>
    </lineage>
</organism>
<feature type="compositionally biased region" description="Basic residues" evidence="1">
    <location>
        <begin position="276"/>
        <end position="288"/>
    </location>
</feature>
<reference evidence="3 4" key="1">
    <citation type="submission" date="2019-04" db="EMBL/GenBank/DDBJ databases">
        <title>Friends and foes A comparative genomics study of 23 Aspergillus species from section Flavi.</title>
        <authorList>
            <consortium name="DOE Joint Genome Institute"/>
            <person name="Kjaerbolling I."/>
            <person name="Vesth T."/>
            <person name="Frisvad J.C."/>
            <person name="Nybo J.L."/>
            <person name="Theobald S."/>
            <person name="Kildgaard S."/>
            <person name="Isbrandt T."/>
            <person name="Kuo A."/>
            <person name="Sato A."/>
            <person name="Lyhne E.K."/>
            <person name="Kogle M.E."/>
            <person name="Wiebenga A."/>
            <person name="Kun R.S."/>
            <person name="Lubbers R.J."/>
            <person name="Makela M.R."/>
            <person name="Barry K."/>
            <person name="Chovatia M."/>
            <person name="Clum A."/>
            <person name="Daum C."/>
            <person name="Haridas S."/>
            <person name="He G."/>
            <person name="LaButti K."/>
            <person name="Lipzen A."/>
            <person name="Mondo S."/>
            <person name="Riley R."/>
            <person name="Salamov A."/>
            <person name="Simmons B.A."/>
            <person name="Magnuson J.K."/>
            <person name="Henrissat B."/>
            <person name="Mortensen U.H."/>
            <person name="Larsen T.O."/>
            <person name="Devries R.P."/>
            <person name="Grigoriev I.V."/>
            <person name="Machida M."/>
            <person name="Baker S.E."/>
            <person name="Andersen M.R."/>
        </authorList>
    </citation>
    <scope>NUCLEOTIDE SEQUENCE [LARGE SCALE GENOMIC DNA]</scope>
    <source>
        <strain evidence="3 4">CBS 117625</strain>
    </source>
</reference>
<dbReference type="RefSeq" id="XP_031916808.1">
    <property type="nucleotide sequence ID" value="XM_032059096.1"/>
</dbReference>
<evidence type="ECO:0000256" key="1">
    <source>
        <dbReference type="SAM" id="MobiDB-lite"/>
    </source>
</evidence>
<accession>A0A5N6T362</accession>
<sequence length="357" mass="38012">MASGQSATPEEGEFLSQQDGRFIIECLRNIDESRSVNLTNVGAAMGYTNTASVGNRFRAIRKRYGFLNLEATTKPSNVNTTSAASMPITSPGQGKRKGPGGGRKKNVTKTEPEDPFITDNSEAETIIAVEVPKIKAALKKGIRKGAKVTSTPIPAIELGAPRGSKHSKANPESKVKTEILKDESIDVNLLNAKGNIKLEKKLLKLPTITDSEQIEFLLSCVRHANSGKVDFGEVAKECSIVSRGAAAKRYERLSKGRSNAPGGGSAVDTPTPSPKKATKSSVAKRKAAPKTAVPKKAAAQKGKAMKVVAVALAEILVRQRTDLAKVEEPSSGEETEIDEAALRVSDDALFDQFCNAD</sequence>
<feature type="compositionally biased region" description="Basic residues" evidence="1">
    <location>
        <begin position="94"/>
        <end position="107"/>
    </location>
</feature>
<gene>
    <name evidence="3" type="ORF">BDV38DRAFT_279719</name>
</gene>
<keyword evidence="4" id="KW-1185">Reference proteome</keyword>
<evidence type="ECO:0000259" key="2">
    <source>
        <dbReference type="Pfam" id="PF22980"/>
    </source>
</evidence>
<dbReference type="GeneID" id="43643306"/>
<feature type="region of interest" description="Disordered" evidence="1">
    <location>
        <begin position="253"/>
        <end position="296"/>
    </location>
</feature>
<dbReference type="Pfam" id="PF22980">
    <property type="entry name" value="Myb_DNA-bind_8"/>
    <property type="match status" value="1"/>
</dbReference>
<feature type="compositionally biased region" description="Polar residues" evidence="1">
    <location>
        <begin position="76"/>
        <end position="90"/>
    </location>
</feature>
<dbReference type="OrthoDB" id="5421770at2759"/>
<evidence type="ECO:0000313" key="3">
    <source>
        <dbReference type="EMBL" id="KAE8140745.1"/>
    </source>
</evidence>
<feature type="domain" description="Myb-like DNA-binding" evidence="2">
    <location>
        <begin position="211"/>
        <end position="255"/>
    </location>
</feature>
<name>A0A5N6T362_ASPPS</name>
<dbReference type="InterPro" id="IPR054505">
    <property type="entry name" value="Myb_DNA-bind_8"/>
</dbReference>
<proteinExistence type="predicted"/>
<feature type="region of interest" description="Disordered" evidence="1">
    <location>
        <begin position="76"/>
        <end position="117"/>
    </location>
</feature>
<dbReference type="EMBL" id="ML743560">
    <property type="protein sequence ID" value="KAE8140745.1"/>
    <property type="molecule type" value="Genomic_DNA"/>
</dbReference>
<protein>
    <recommendedName>
        <fullName evidence="2">Myb-like DNA-binding domain-containing protein</fullName>
    </recommendedName>
</protein>
<dbReference type="AlphaFoldDB" id="A0A5N6T362"/>
<dbReference type="Proteomes" id="UP000325672">
    <property type="component" value="Unassembled WGS sequence"/>
</dbReference>